<feature type="transmembrane region" description="Helical" evidence="2">
    <location>
        <begin position="279"/>
        <end position="303"/>
    </location>
</feature>
<dbReference type="RefSeq" id="WP_377196017.1">
    <property type="nucleotide sequence ID" value="NZ_JBHUHF010000001.1"/>
</dbReference>
<keyword evidence="2" id="KW-0812">Transmembrane</keyword>
<feature type="region of interest" description="Disordered" evidence="1">
    <location>
        <begin position="392"/>
        <end position="454"/>
    </location>
</feature>
<evidence type="ECO:0000313" key="3">
    <source>
        <dbReference type="EMBL" id="MFD2024014.1"/>
    </source>
</evidence>
<gene>
    <name evidence="3" type="ORF">ACFSL2_00665</name>
</gene>
<evidence type="ECO:0000313" key="4">
    <source>
        <dbReference type="Proteomes" id="UP001597338"/>
    </source>
</evidence>
<sequence>MPTPTDPHALDDAPAARQGICELCTDPGDLVRTDLRENVYLCATHQSAQLRRRLPWRQYLSLASVFLVAVPFLALYAGIAYDTIAAVRSDVVLPSRTLPEAVAYGWGILTMATDHWVSLGIATAVAIALPVSLVLIASQGETVANRVEQASVPNLDDNVRLLYLDNALAMIRGIAMLTTVLTLILAIDAMIDGEPGGAQQVLFCLILSAMLTVEIVKLGAFSNFASKSHLKVTADFALGVSGRRKYARSLDWTRGVIVLAIILSFHVMCFLAATFPAGLAAVGTGLALTLVCAVCTAILAALASLYLHNGDRPTGALVVGVGIFFGMWWASTVFDIAYDKNFHLVNPWGVLLGSGSFILLYLLIALGLISTGPFKGLAYFTARIEDATTALNKATRHTRTKARRDRTAQREHNTRQNAASPADQEHPPAGATPTDESAAPASSGATLGQACGRQ</sequence>
<organism evidence="3 4">
    <name type="scientific">Promicromonospora aerolata</name>
    <dbReference type="NCBI Taxonomy" id="195749"/>
    <lineage>
        <taxon>Bacteria</taxon>
        <taxon>Bacillati</taxon>
        <taxon>Actinomycetota</taxon>
        <taxon>Actinomycetes</taxon>
        <taxon>Micrococcales</taxon>
        <taxon>Promicromonosporaceae</taxon>
        <taxon>Promicromonospora</taxon>
    </lineage>
</organism>
<evidence type="ECO:0000256" key="2">
    <source>
        <dbReference type="SAM" id="Phobius"/>
    </source>
</evidence>
<evidence type="ECO:0000256" key="1">
    <source>
        <dbReference type="SAM" id="MobiDB-lite"/>
    </source>
</evidence>
<reference evidence="4" key="1">
    <citation type="journal article" date="2019" name="Int. J. Syst. Evol. Microbiol.">
        <title>The Global Catalogue of Microorganisms (GCM) 10K type strain sequencing project: providing services to taxonomists for standard genome sequencing and annotation.</title>
        <authorList>
            <consortium name="The Broad Institute Genomics Platform"/>
            <consortium name="The Broad Institute Genome Sequencing Center for Infectious Disease"/>
            <person name="Wu L."/>
            <person name="Ma J."/>
        </authorList>
    </citation>
    <scope>NUCLEOTIDE SEQUENCE [LARGE SCALE GENOMIC DNA]</scope>
    <source>
        <strain evidence="4">CCM 7043</strain>
    </source>
</reference>
<dbReference type="EMBL" id="JBHUHF010000001">
    <property type="protein sequence ID" value="MFD2024014.1"/>
    <property type="molecule type" value="Genomic_DNA"/>
</dbReference>
<feature type="transmembrane region" description="Helical" evidence="2">
    <location>
        <begin position="315"/>
        <end position="338"/>
    </location>
</feature>
<feature type="transmembrane region" description="Helical" evidence="2">
    <location>
        <begin position="116"/>
        <end position="136"/>
    </location>
</feature>
<feature type="compositionally biased region" description="Basic and acidic residues" evidence="1">
    <location>
        <begin position="405"/>
        <end position="414"/>
    </location>
</feature>
<keyword evidence="4" id="KW-1185">Reference proteome</keyword>
<feature type="transmembrane region" description="Helical" evidence="2">
    <location>
        <begin position="350"/>
        <end position="369"/>
    </location>
</feature>
<name>A0ABW4V0E9_9MICO</name>
<feature type="transmembrane region" description="Helical" evidence="2">
    <location>
        <begin position="169"/>
        <end position="191"/>
    </location>
</feature>
<dbReference type="Proteomes" id="UP001597338">
    <property type="component" value="Unassembled WGS sequence"/>
</dbReference>
<feature type="compositionally biased region" description="Basic residues" evidence="1">
    <location>
        <begin position="394"/>
        <end position="404"/>
    </location>
</feature>
<keyword evidence="2" id="KW-0472">Membrane</keyword>
<feature type="transmembrane region" description="Helical" evidence="2">
    <location>
        <begin position="197"/>
        <end position="221"/>
    </location>
</feature>
<proteinExistence type="predicted"/>
<comment type="caution">
    <text evidence="3">The sequence shown here is derived from an EMBL/GenBank/DDBJ whole genome shotgun (WGS) entry which is preliminary data.</text>
</comment>
<protein>
    <submittedName>
        <fullName evidence="3">Uncharacterized protein</fullName>
    </submittedName>
</protein>
<accession>A0ABW4V0E9</accession>
<keyword evidence="2" id="KW-1133">Transmembrane helix</keyword>
<feature type="transmembrane region" description="Helical" evidence="2">
    <location>
        <begin position="252"/>
        <end position="273"/>
    </location>
</feature>
<feature type="transmembrane region" description="Helical" evidence="2">
    <location>
        <begin position="59"/>
        <end position="81"/>
    </location>
</feature>